<organism evidence="6 7">
    <name type="scientific">Mycolicibacterium agri</name>
    <name type="common">Mycobacterium agri</name>
    <dbReference type="NCBI Taxonomy" id="36811"/>
    <lineage>
        <taxon>Bacteria</taxon>
        <taxon>Bacillati</taxon>
        <taxon>Actinomycetota</taxon>
        <taxon>Actinomycetes</taxon>
        <taxon>Mycobacteriales</taxon>
        <taxon>Mycobacteriaceae</taxon>
        <taxon>Mycolicibacterium</taxon>
    </lineage>
</organism>
<accession>A0A2A7MMQ0</accession>
<keyword evidence="3" id="KW-0234">DNA repair</keyword>
<keyword evidence="2" id="KW-0067">ATP-binding</keyword>
<dbReference type="AlphaFoldDB" id="A0A2A7MMQ0"/>
<dbReference type="EMBL" id="BLKS01000001">
    <property type="protein sequence ID" value="GFG52302.1"/>
    <property type="molecule type" value="Genomic_DNA"/>
</dbReference>
<dbReference type="Proteomes" id="UP000465302">
    <property type="component" value="Unassembled WGS sequence"/>
</dbReference>
<keyword evidence="7" id="KW-1185">Reference proteome</keyword>
<evidence type="ECO:0000313" key="5">
    <source>
        <dbReference type="EMBL" id="GFG52302.1"/>
    </source>
</evidence>
<dbReference type="GO" id="GO:0004386">
    <property type="term" value="F:helicase activity"/>
    <property type="evidence" value="ECO:0007669"/>
    <property type="project" value="UniProtKB-KW"/>
</dbReference>
<keyword evidence="2" id="KW-0378">Hydrolase</keyword>
<feature type="domain" description="PD-(D/E)XK endonuclease-like" evidence="4">
    <location>
        <begin position="56"/>
        <end position="106"/>
    </location>
</feature>
<comment type="caution">
    <text evidence="6">The sequence shown here is derived from an EMBL/GenBank/DDBJ whole genome shotgun (WGS) entry which is preliminary data.</text>
</comment>
<dbReference type="OrthoDB" id="5125269at2"/>
<dbReference type="InterPro" id="IPR038726">
    <property type="entry name" value="PDDEXK_AddAB-type"/>
</dbReference>
<dbReference type="Proteomes" id="UP000220914">
    <property type="component" value="Unassembled WGS sequence"/>
</dbReference>
<evidence type="ECO:0000313" key="8">
    <source>
        <dbReference type="Proteomes" id="UP000465302"/>
    </source>
</evidence>
<reference evidence="5" key="3">
    <citation type="submission" date="2020-02" db="EMBL/GenBank/DDBJ databases">
        <authorList>
            <person name="Matsumoto Y."/>
            <person name="Motooka D."/>
            <person name="Nakamura S."/>
        </authorList>
    </citation>
    <scope>NUCLEOTIDE SEQUENCE</scope>
    <source>
        <strain evidence="5">JCM 6377</strain>
    </source>
</reference>
<evidence type="ECO:0000313" key="7">
    <source>
        <dbReference type="Proteomes" id="UP000220914"/>
    </source>
</evidence>
<evidence type="ECO:0000256" key="2">
    <source>
        <dbReference type="ARBA" id="ARBA00022806"/>
    </source>
</evidence>
<dbReference type="InterPro" id="IPR011604">
    <property type="entry name" value="PDDEXK-like_dom_sf"/>
</dbReference>
<evidence type="ECO:0000256" key="3">
    <source>
        <dbReference type="ARBA" id="ARBA00023204"/>
    </source>
</evidence>
<dbReference type="GO" id="GO:0006281">
    <property type="term" value="P:DNA repair"/>
    <property type="evidence" value="ECO:0007669"/>
    <property type="project" value="UniProtKB-KW"/>
</dbReference>
<protein>
    <recommendedName>
        <fullName evidence="4">PD-(D/E)XK endonuclease-like domain-containing protein</fullName>
    </recommendedName>
</protein>
<gene>
    <name evidence="6" type="ORF">CQY20_34060</name>
    <name evidence="5" type="ORF">MAGR_37430</name>
</gene>
<name>A0A2A7MMQ0_MYCAG</name>
<dbReference type="Pfam" id="PF12705">
    <property type="entry name" value="PDDEXK_1"/>
    <property type="match status" value="1"/>
</dbReference>
<proteinExistence type="predicted"/>
<dbReference type="Gene3D" id="3.90.320.10">
    <property type="match status" value="1"/>
</dbReference>
<evidence type="ECO:0000256" key="1">
    <source>
        <dbReference type="ARBA" id="ARBA00022763"/>
    </source>
</evidence>
<keyword evidence="1" id="KW-0227">DNA damage</keyword>
<reference evidence="5 8" key="2">
    <citation type="journal article" date="2019" name="Emerg. Microbes Infect.">
        <title>Comprehensive subspecies identification of 175 nontuberculous mycobacteria species based on 7547 genomic profiles.</title>
        <authorList>
            <person name="Matsumoto Y."/>
            <person name="Kinjo T."/>
            <person name="Motooka D."/>
            <person name="Nabeya D."/>
            <person name="Jung N."/>
            <person name="Uechi K."/>
            <person name="Horii T."/>
            <person name="Iida T."/>
            <person name="Fujita J."/>
            <person name="Nakamura S."/>
        </authorList>
    </citation>
    <scope>NUCLEOTIDE SEQUENCE [LARGE SCALE GENOMIC DNA]</scope>
    <source>
        <strain evidence="5 8">JCM 6377</strain>
    </source>
</reference>
<evidence type="ECO:0000313" key="6">
    <source>
        <dbReference type="EMBL" id="PEG32859.1"/>
    </source>
</evidence>
<keyword evidence="2" id="KW-0347">Helicase</keyword>
<evidence type="ECO:0000259" key="4">
    <source>
        <dbReference type="Pfam" id="PF12705"/>
    </source>
</evidence>
<dbReference type="EMBL" id="PDCP01000253">
    <property type="protein sequence ID" value="PEG32859.1"/>
    <property type="molecule type" value="Genomic_DNA"/>
</dbReference>
<keyword evidence="2" id="KW-0547">Nucleotide-binding</keyword>
<reference evidence="6 7" key="1">
    <citation type="submission" date="2017-10" db="EMBL/GenBank/DDBJ databases">
        <title>The new phylogeny of genus Mycobacterium.</title>
        <authorList>
            <person name="Tortoli E."/>
            <person name="Trovato A."/>
            <person name="Cirillo D.M."/>
        </authorList>
    </citation>
    <scope>NUCLEOTIDE SEQUENCE [LARGE SCALE GENOMIC DNA]</scope>
    <source>
        <strain evidence="6 7">CCUG37673</strain>
    </source>
</reference>
<sequence length="112" mass="12237">MQEADRNGLTVELLEDGRATESRLKVQEPLLAEAIRSYVGIDGSALVEEPLYDDENCIWGTVDLLLESDYGITIIDLKSGADAAKESLPEKIIAQLMLYALLVSPAMRMGPV</sequence>